<feature type="region of interest" description="Disordered" evidence="1">
    <location>
        <begin position="1"/>
        <end position="71"/>
    </location>
</feature>
<organism evidence="3 4">
    <name type="scientific">Drechslerella stenobrocha 248</name>
    <dbReference type="NCBI Taxonomy" id="1043628"/>
    <lineage>
        <taxon>Eukaryota</taxon>
        <taxon>Fungi</taxon>
        <taxon>Dikarya</taxon>
        <taxon>Ascomycota</taxon>
        <taxon>Pezizomycotina</taxon>
        <taxon>Orbiliomycetes</taxon>
        <taxon>Orbiliales</taxon>
        <taxon>Orbiliaceae</taxon>
        <taxon>Drechslerella</taxon>
    </lineage>
</organism>
<accession>W7I930</accession>
<dbReference type="PROSITE" id="PS50213">
    <property type="entry name" value="FAS1"/>
    <property type="match status" value="2"/>
</dbReference>
<dbReference type="InterPro" id="IPR036378">
    <property type="entry name" value="FAS1_dom_sf"/>
</dbReference>
<feature type="compositionally biased region" description="Pro residues" evidence="1">
    <location>
        <begin position="24"/>
        <end position="40"/>
    </location>
</feature>
<dbReference type="Pfam" id="PF02469">
    <property type="entry name" value="Fasciclin"/>
    <property type="match status" value="2"/>
</dbReference>
<feature type="domain" description="FAS1" evidence="2">
    <location>
        <begin position="74"/>
        <end position="213"/>
    </location>
</feature>
<name>W7I930_9PEZI</name>
<dbReference type="PANTHER" id="PTHR10900:SF125">
    <property type="entry name" value="FAS1 DOMAIN-CONTAINING PROTEIN YLR001C"/>
    <property type="match status" value="1"/>
</dbReference>
<dbReference type="SUPFAM" id="SSF82153">
    <property type="entry name" value="FAS1 domain"/>
    <property type="match status" value="2"/>
</dbReference>
<dbReference type="InterPro" id="IPR000782">
    <property type="entry name" value="FAS1_domain"/>
</dbReference>
<evidence type="ECO:0000313" key="4">
    <source>
        <dbReference type="Proteomes" id="UP000024837"/>
    </source>
</evidence>
<dbReference type="Proteomes" id="UP000024837">
    <property type="component" value="Unassembled WGS sequence"/>
</dbReference>
<evidence type="ECO:0000313" key="3">
    <source>
        <dbReference type="EMBL" id="EWC48823.1"/>
    </source>
</evidence>
<feature type="domain" description="FAS1" evidence="2">
    <location>
        <begin position="206"/>
        <end position="373"/>
    </location>
</feature>
<dbReference type="HOGENOM" id="CLU_026522_0_1_1"/>
<sequence>MYRHLASECPAHDQAEGGGDNPQWPEPPEPPEPPSWPPKPPGDEPRPRPPAHPGKPPGHPQHPPPHHSRPHIHNETIWQLISKSNYTKKFAEYVAEFEDLVTLLNSTVANYTVFVPTDRAFDNVEKHIHNKHPSKEKIKQALTYHITNEPFPIFKLLLSHTIPSALHSDQLGGPQRLRIGLGPHGFAVNFYSHIVAGNIFASNGVIHGVDNILIPPPDVEVILSLFPTQFSTFSLAAHLTNLKADLPAVTRGGTLFAPPNSAWERLPRKVNAFLFSPFGRKYLKALLQYHVVLNETLYSDAYYHPIAQEGEVQSLPKGQYHVDLPTLLEGKHLSIDISRFGGFINIVINGQSVVRVQDGIARNGVIQVVKNVLIPPRKPPADPVEAARREMEDIEIQHGIGEMTLEDFKSRFEGLLED</sequence>
<gene>
    <name evidence="3" type="ORF">DRE_00128</name>
</gene>
<dbReference type="SMART" id="SM00554">
    <property type="entry name" value="FAS1"/>
    <property type="match status" value="2"/>
</dbReference>
<protein>
    <recommendedName>
        <fullName evidence="2">FAS1 domain-containing protein</fullName>
    </recommendedName>
</protein>
<dbReference type="InterPro" id="IPR050904">
    <property type="entry name" value="Adhesion/Biosynth-related"/>
</dbReference>
<feature type="compositionally biased region" description="Pro residues" evidence="1">
    <location>
        <begin position="48"/>
        <end position="63"/>
    </location>
</feature>
<evidence type="ECO:0000259" key="2">
    <source>
        <dbReference type="PROSITE" id="PS50213"/>
    </source>
</evidence>
<dbReference type="OrthoDB" id="7700931at2759"/>
<keyword evidence="4" id="KW-1185">Reference proteome</keyword>
<dbReference type="PANTHER" id="PTHR10900">
    <property type="entry name" value="PERIOSTIN-RELATED"/>
    <property type="match status" value="1"/>
</dbReference>
<reference evidence="3 4" key="1">
    <citation type="submission" date="2013-05" db="EMBL/GenBank/DDBJ databases">
        <title>Drechslerella stenobrocha genome reveals carnivorous origination and mechanical trapping mechanism of predatory fungi.</title>
        <authorList>
            <person name="Liu X."/>
            <person name="Zhang W."/>
            <person name="Liu K."/>
        </authorList>
    </citation>
    <scope>NUCLEOTIDE SEQUENCE [LARGE SCALE GENOMIC DNA]</scope>
    <source>
        <strain evidence="3 4">248</strain>
    </source>
</reference>
<dbReference type="Gene3D" id="2.30.180.10">
    <property type="entry name" value="FAS1 domain"/>
    <property type="match status" value="2"/>
</dbReference>
<dbReference type="EMBL" id="KI966371">
    <property type="protein sequence ID" value="EWC48823.1"/>
    <property type="molecule type" value="Genomic_DNA"/>
</dbReference>
<proteinExistence type="predicted"/>
<dbReference type="AlphaFoldDB" id="W7I930"/>
<evidence type="ECO:0000256" key="1">
    <source>
        <dbReference type="SAM" id="MobiDB-lite"/>
    </source>
</evidence>